<dbReference type="OrthoDB" id="5792673at2759"/>
<evidence type="ECO:0000313" key="3">
    <source>
        <dbReference type="Proteomes" id="UP000807306"/>
    </source>
</evidence>
<keyword evidence="3" id="KW-1185">Reference proteome</keyword>
<reference evidence="2" key="1">
    <citation type="submission" date="2020-11" db="EMBL/GenBank/DDBJ databases">
        <authorList>
            <consortium name="DOE Joint Genome Institute"/>
            <person name="Ahrendt S."/>
            <person name="Riley R."/>
            <person name="Andreopoulos W."/>
            <person name="Labutti K."/>
            <person name="Pangilinan J."/>
            <person name="Ruiz-Duenas F.J."/>
            <person name="Barrasa J.M."/>
            <person name="Sanchez-Garcia M."/>
            <person name="Camarero S."/>
            <person name="Miyauchi S."/>
            <person name="Serrano A."/>
            <person name="Linde D."/>
            <person name="Babiker R."/>
            <person name="Drula E."/>
            <person name="Ayuso-Fernandez I."/>
            <person name="Pacheco R."/>
            <person name="Padilla G."/>
            <person name="Ferreira P."/>
            <person name="Barriuso J."/>
            <person name="Kellner H."/>
            <person name="Castanera R."/>
            <person name="Alfaro M."/>
            <person name="Ramirez L."/>
            <person name="Pisabarro A.G."/>
            <person name="Kuo A."/>
            <person name="Tritt A."/>
            <person name="Lipzen A."/>
            <person name="He G."/>
            <person name="Yan M."/>
            <person name="Ng V."/>
            <person name="Cullen D."/>
            <person name="Martin F."/>
            <person name="Rosso M.-N."/>
            <person name="Henrissat B."/>
            <person name="Hibbett D."/>
            <person name="Martinez A.T."/>
            <person name="Grigoriev I.V."/>
        </authorList>
    </citation>
    <scope>NUCLEOTIDE SEQUENCE</scope>
    <source>
        <strain evidence="2">CBS 506.95</strain>
    </source>
</reference>
<dbReference type="Proteomes" id="UP000807306">
    <property type="component" value="Unassembled WGS sequence"/>
</dbReference>
<organism evidence="2 3">
    <name type="scientific">Crepidotus variabilis</name>
    <dbReference type="NCBI Taxonomy" id="179855"/>
    <lineage>
        <taxon>Eukaryota</taxon>
        <taxon>Fungi</taxon>
        <taxon>Dikarya</taxon>
        <taxon>Basidiomycota</taxon>
        <taxon>Agaricomycotina</taxon>
        <taxon>Agaricomycetes</taxon>
        <taxon>Agaricomycetidae</taxon>
        <taxon>Agaricales</taxon>
        <taxon>Agaricineae</taxon>
        <taxon>Crepidotaceae</taxon>
        <taxon>Crepidotus</taxon>
    </lineage>
</organism>
<dbReference type="Pfam" id="PF00856">
    <property type="entry name" value="SET"/>
    <property type="match status" value="1"/>
</dbReference>
<feature type="domain" description="SET" evidence="1">
    <location>
        <begin position="63"/>
        <end position="185"/>
    </location>
</feature>
<dbReference type="SUPFAM" id="SSF82199">
    <property type="entry name" value="SET domain"/>
    <property type="match status" value="1"/>
</dbReference>
<comment type="caution">
    <text evidence="2">The sequence shown here is derived from an EMBL/GenBank/DDBJ whole genome shotgun (WGS) entry which is preliminary data.</text>
</comment>
<dbReference type="AlphaFoldDB" id="A0A9P6JWS4"/>
<evidence type="ECO:0000259" key="1">
    <source>
        <dbReference type="PROSITE" id="PS50280"/>
    </source>
</evidence>
<protein>
    <recommendedName>
        <fullName evidence="1">SET domain-containing protein</fullName>
    </recommendedName>
</protein>
<evidence type="ECO:0000313" key="2">
    <source>
        <dbReference type="EMBL" id="KAF9535504.1"/>
    </source>
</evidence>
<dbReference type="Gene3D" id="2.170.270.10">
    <property type="entry name" value="SET domain"/>
    <property type="match status" value="1"/>
</dbReference>
<proteinExistence type="predicted"/>
<dbReference type="InterPro" id="IPR046341">
    <property type="entry name" value="SET_dom_sf"/>
</dbReference>
<dbReference type="EMBL" id="MU157824">
    <property type="protein sequence ID" value="KAF9535504.1"/>
    <property type="molecule type" value="Genomic_DNA"/>
</dbReference>
<accession>A0A9P6JWS4</accession>
<dbReference type="InterPro" id="IPR001214">
    <property type="entry name" value="SET_dom"/>
</dbReference>
<gene>
    <name evidence="2" type="ORF">CPB83DRAFT_830508</name>
</gene>
<name>A0A9P6JWS4_9AGAR</name>
<sequence>MPKKQVSSERKQVQSHHPSNWPSVVRFIQSPAYHVSVPAAVRSHIEGSCISLKNNQIPISKDAKVVIRRITDTSHPAFGQFGLFAGQRIPPKMHIIYYFGEIHCDDRSDSNYDLSLCRLDGEINVGIDAHGMGNQARFVNDYRGIADKPNSIFVDGRLNSGALSMTIWSGNQEIKKGQEILVSYGKSWWQSRRSGPADGES</sequence>
<dbReference type="PROSITE" id="PS50280">
    <property type="entry name" value="SET"/>
    <property type="match status" value="1"/>
</dbReference>